<proteinExistence type="predicted"/>
<keyword evidence="2" id="KW-0548">Nucleotidyltransferase</keyword>
<evidence type="ECO:0000313" key="9">
    <source>
        <dbReference type="Proteomes" id="UP000257109"/>
    </source>
</evidence>
<sequence length="198" mass="22460">MGKLLGFIVNERGIKVDPDKVKAIQNMPPPKTETELRGFLGRRTHHALVWAAKRLRQYMLAHTTWLIAKTDPFKYIFKKPALTGRIACWQMALSEYDIVYKSQKAIKGSTLAEQLAHYPLGEYHLLLHEFLDEHIMSVDEIGLTAESDKWKLWFDGASNLLGNGIGAILASLEGQYFPFSARLGFDCTNNMSEYIAMP</sequence>
<dbReference type="SUPFAM" id="SSF56672">
    <property type="entry name" value="DNA/RNA polymerases"/>
    <property type="match status" value="1"/>
</dbReference>
<feature type="non-terminal residue" evidence="8">
    <location>
        <position position="1"/>
    </location>
</feature>
<keyword evidence="6" id="KW-0695">RNA-directed DNA polymerase</keyword>
<accession>A0A371G5A9</accession>
<protein>
    <recommendedName>
        <fullName evidence="7">Reverse transcriptase RNase H-like domain-containing protein</fullName>
    </recommendedName>
</protein>
<reference evidence="8" key="1">
    <citation type="submission" date="2018-05" db="EMBL/GenBank/DDBJ databases">
        <title>Draft genome of Mucuna pruriens seed.</title>
        <authorList>
            <person name="Nnadi N.E."/>
            <person name="Vos R."/>
            <person name="Hasami M.H."/>
            <person name="Devisetty U.K."/>
            <person name="Aguiy J.C."/>
        </authorList>
    </citation>
    <scope>NUCLEOTIDE SEQUENCE [LARGE SCALE GENOMIC DNA]</scope>
    <source>
        <strain evidence="8">JCA_2017</strain>
    </source>
</reference>
<evidence type="ECO:0000256" key="3">
    <source>
        <dbReference type="ARBA" id="ARBA00022722"/>
    </source>
</evidence>
<dbReference type="Proteomes" id="UP000257109">
    <property type="component" value="Unassembled WGS sequence"/>
</dbReference>
<keyword evidence="9" id="KW-1185">Reference proteome</keyword>
<dbReference type="InterPro" id="IPR043502">
    <property type="entry name" value="DNA/RNA_pol_sf"/>
</dbReference>
<evidence type="ECO:0000256" key="1">
    <source>
        <dbReference type="ARBA" id="ARBA00022679"/>
    </source>
</evidence>
<keyword evidence="4" id="KW-0255">Endonuclease</keyword>
<dbReference type="PANTHER" id="PTHR48475:SF1">
    <property type="entry name" value="RNASE H TYPE-1 DOMAIN-CONTAINING PROTEIN"/>
    <property type="match status" value="1"/>
</dbReference>
<name>A0A371G5A9_MUCPR</name>
<evidence type="ECO:0000313" key="8">
    <source>
        <dbReference type="EMBL" id="RDX85759.1"/>
    </source>
</evidence>
<keyword evidence="3" id="KW-0540">Nuclease</keyword>
<evidence type="ECO:0000256" key="2">
    <source>
        <dbReference type="ARBA" id="ARBA00022695"/>
    </source>
</evidence>
<dbReference type="EMBL" id="QJKJ01006710">
    <property type="protein sequence ID" value="RDX85759.1"/>
    <property type="molecule type" value="Genomic_DNA"/>
</dbReference>
<dbReference type="Pfam" id="PF17917">
    <property type="entry name" value="RT_RNaseH"/>
    <property type="match status" value="1"/>
</dbReference>
<evidence type="ECO:0000259" key="7">
    <source>
        <dbReference type="Pfam" id="PF17917"/>
    </source>
</evidence>
<evidence type="ECO:0000256" key="5">
    <source>
        <dbReference type="ARBA" id="ARBA00022801"/>
    </source>
</evidence>
<organism evidence="8 9">
    <name type="scientific">Mucuna pruriens</name>
    <name type="common">Velvet bean</name>
    <name type="synonym">Dolichos pruriens</name>
    <dbReference type="NCBI Taxonomy" id="157652"/>
    <lineage>
        <taxon>Eukaryota</taxon>
        <taxon>Viridiplantae</taxon>
        <taxon>Streptophyta</taxon>
        <taxon>Embryophyta</taxon>
        <taxon>Tracheophyta</taxon>
        <taxon>Spermatophyta</taxon>
        <taxon>Magnoliopsida</taxon>
        <taxon>eudicotyledons</taxon>
        <taxon>Gunneridae</taxon>
        <taxon>Pentapetalae</taxon>
        <taxon>rosids</taxon>
        <taxon>fabids</taxon>
        <taxon>Fabales</taxon>
        <taxon>Fabaceae</taxon>
        <taxon>Papilionoideae</taxon>
        <taxon>50 kb inversion clade</taxon>
        <taxon>NPAAA clade</taxon>
        <taxon>indigoferoid/millettioid clade</taxon>
        <taxon>Phaseoleae</taxon>
        <taxon>Mucuna</taxon>
    </lineage>
</organism>
<dbReference type="GO" id="GO:0003964">
    <property type="term" value="F:RNA-directed DNA polymerase activity"/>
    <property type="evidence" value="ECO:0007669"/>
    <property type="project" value="UniProtKB-KW"/>
</dbReference>
<evidence type="ECO:0000256" key="4">
    <source>
        <dbReference type="ARBA" id="ARBA00022759"/>
    </source>
</evidence>
<keyword evidence="5" id="KW-0378">Hydrolase</keyword>
<keyword evidence="1" id="KW-0808">Transferase</keyword>
<feature type="domain" description="Reverse transcriptase RNase H-like" evidence="7">
    <location>
        <begin position="44"/>
        <end position="96"/>
    </location>
</feature>
<dbReference type="GO" id="GO:0004519">
    <property type="term" value="F:endonuclease activity"/>
    <property type="evidence" value="ECO:0007669"/>
    <property type="project" value="UniProtKB-KW"/>
</dbReference>
<evidence type="ECO:0000256" key="6">
    <source>
        <dbReference type="ARBA" id="ARBA00022918"/>
    </source>
</evidence>
<dbReference type="OrthoDB" id="1724165at2759"/>
<dbReference type="InterPro" id="IPR041373">
    <property type="entry name" value="RT_RNaseH"/>
</dbReference>
<gene>
    <name evidence="8" type="ORF">CR513_32998</name>
</gene>
<dbReference type="AlphaFoldDB" id="A0A371G5A9"/>
<comment type="caution">
    <text evidence="8">The sequence shown here is derived from an EMBL/GenBank/DDBJ whole genome shotgun (WGS) entry which is preliminary data.</text>
</comment>
<dbReference type="GO" id="GO:0016787">
    <property type="term" value="F:hydrolase activity"/>
    <property type="evidence" value="ECO:0007669"/>
    <property type="project" value="UniProtKB-KW"/>
</dbReference>
<dbReference type="PANTHER" id="PTHR48475">
    <property type="entry name" value="RIBONUCLEASE H"/>
    <property type="match status" value="1"/>
</dbReference>